<dbReference type="OrthoDB" id="17745at2759"/>
<feature type="domain" description="CN hydrolase" evidence="2">
    <location>
        <begin position="478"/>
        <end position="740"/>
    </location>
</feature>
<feature type="compositionally biased region" description="Low complexity" evidence="1">
    <location>
        <begin position="897"/>
        <end position="909"/>
    </location>
</feature>
<feature type="region of interest" description="Disordered" evidence="1">
    <location>
        <begin position="725"/>
        <end position="752"/>
    </location>
</feature>
<dbReference type="PROSITE" id="PS50263">
    <property type="entry name" value="CN_HYDROLASE"/>
    <property type="match status" value="1"/>
</dbReference>
<feature type="region of interest" description="Disordered" evidence="1">
    <location>
        <begin position="120"/>
        <end position="140"/>
    </location>
</feature>
<keyword evidence="4" id="KW-1185">Reference proteome</keyword>
<feature type="compositionally biased region" description="Low complexity" evidence="1">
    <location>
        <begin position="465"/>
        <end position="479"/>
    </location>
</feature>
<evidence type="ECO:0000259" key="2">
    <source>
        <dbReference type="PROSITE" id="PS50263"/>
    </source>
</evidence>
<dbReference type="SUPFAM" id="SSF56317">
    <property type="entry name" value="Carbon-nitrogen hydrolase"/>
    <property type="match status" value="1"/>
</dbReference>
<accession>F2ULA0</accession>
<dbReference type="InterPro" id="IPR036526">
    <property type="entry name" value="C-N_Hydrolase_sf"/>
</dbReference>
<evidence type="ECO:0000256" key="1">
    <source>
        <dbReference type="SAM" id="MobiDB-lite"/>
    </source>
</evidence>
<gene>
    <name evidence="3" type="ORF">PTSG_09534</name>
</gene>
<reference evidence="3" key="1">
    <citation type="submission" date="2009-08" db="EMBL/GenBank/DDBJ databases">
        <title>Annotation of Salpingoeca rosetta.</title>
        <authorList>
            <consortium name="The Broad Institute Genome Sequencing Platform"/>
            <person name="Russ C."/>
            <person name="Cuomo C."/>
            <person name="Burger G."/>
            <person name="Gray M.W."/>
            <person name="Holland P.W.H."/>
            <person name="King N."/>
            <person name="Lang F.B.F."/>
            <person name="Roger A.J."/>
            <person name="Ruiz-Trillo I."/>
            <person name="Young S.K."/>
            <person name="Zeng Q."/>
            <person name="Gargeya S."/>
            <person name="Alvarado L."/>
            <person name="Berlin A."/>
            <person name="Chapman S.B."/>
            <person name="Chen Z."/>
            <person name="Freedman E."/>
            <person name="Gellesch M."/>
            <person name="Goldberg J."/>
            <person name="Griggs A."/>
            <person name="Gujja S."/>
            <person name="Heilman E."/>
            <person name="Heiman D."/>
            <person name="Howarth C."/>
            <person name="Mehta T."/>
            <person name="Neiman D."/>
            <person name="Pearson M."/>
            <person name="Roberts A."/>
            <person name="Saif S."/>
            <person name="Shea T."/>
            <person name="Shenoy N."/>
            <person name="Sisk P."/>
            <person name="Stolte C."/>
            <person name="Sykes S."/>
            <person name="White J."/>
            <person name="Yandava C."/>
            <person name="Haas B."/>
            <person name="Nusbaum C."/>
            <person name="Birren B."/>
        </authorList>
    </citation>
    <scope>NUCLEOTIDE SEQUENCE [LARGE SCALE GENOMIC DNA]</scope>
    <source>
        <strain evidence="3">ATCC 50818</strain>
    </source>
</reference>
<feature type="compositionally biased region" description="Low complexity" evidence="1">
    <location>
        <begin position="309"/>
        <end position="335"/>
    </location>
</feature>
<dbReference type="Gene3D" id="1.10.1070.11">
    <property type="entry name" value="Phosphatidylinositol 3-/4-kinase, catalytic domain"/>
    <property type="match status" value="1"/>
</dbReference>
<feature type="region of interest" description="Disordered" evidence="1">
    <location>
        <begin position="879"/>
        <end position="924"/>
    </location>
</feature>
<dbReference type="AlphaFoldDB" id="F2ULA0"/>
<feature type="compositionally biased region" description="Basic and acidic residues" evidence="1">
    <location>
        <begin position="482"/>
        <end position="491"/>
    </location>
</feature>
<dbReference type="Proteomes" id="UP000007799">
    <property type="component" value="Unassembled WGS sequence"/>
</dbReference>
<dbReference type="InterPro" id="IPR052145">
    <property type="entry name" value="Mediator/Homeobox_domain"/>
</dbReference>
<dbReference type="InterPro" id="IPR036940">
    <property type="entry name" value="PI3/4_kinase_cat_sf"/>
</dbReference>
<protein>
    <recommendedName>
        <fullName evidence="2">CN hydrolase domain-containing protein</fullName>
    </recommendedName>
</protein>
<dbReference type="InParanoid" id="F2ULA0"/>
<dbReference type="Gene3D" id="3.60.110.10">
    <property type="entry name" value="Carbon-nitrogen hydrolase"/>
    <property type="match status" value="1"/>
</dbReference>
<organism evidence="4">
    <name type="scientific">Salpingoeca rosetta (strain ATCC 50818 / BSB-021)</name>
    <dbReference type="NCBI Taxonomy" id="946362"/>
    <lineage>
        <taxon>Eukaryota</taxon>
        <taxon>Choanoflagellata</taxon>
        <taxon>Craspedida</taxon>
        <taxon>Salpingoecidae</taxon>
        <taxon>Salpingoeca</taxon>
    </lineage>
</organism>
<dbReference type="RefSeq" id="XP_004989963.1">
    <property type="nucleotide sequence ID" value="XM_004989906.1"/>
</dbReference>
<proteinExistence type="predicted"/>
<dbReference type="PANTHER" id="PTHR24330">
    <property type="entry name" value="HOMEOBOX PROTEIN BARH-LIKE"/>
    <property type="match status" value="1"/>
</dbReference>
<name>F2ULA0_SALR5</name>
<dbReference type="InterPro" id="IPR003010">
    <property type="entry name" value="C-N_Hydrolase"/>
</dbReference>
<evidence type="ECO:0000313" key="3">
    <source>
        <dbReference type="EMBL" id="EGD77899.1"/>
    </source>
</evidence>
<feature type="compositionally biased region" description="Low complexity" evidence="1">
    <location>
        <begin position="729"/>
        <end position="752"/>
    </location>
</feature>
<dbReference type="GeneID" id="16070516"/>
<sequence>METATSRPKAPAGKTQLIVGAQQLGSSVLHLTLNNGNHVILKASGTVVQIMPHVGSTTFSTCGPHAIQPLLDCGTSIGRMNAVNIGVSVAFDVFVNNWDRWPMLFKNDGNGYNIVIAAHSGSQPTPSRDDVNRRAASSPLPPHRSAPLLVYIDQACTCVAPKFESQLAKLTASIERAVHESIAFLDGVACGGSSARIDVHGPVDGGVRGWLLDLKEFCLHQTGHAVDTHTLKHCALGLLLGVQRLSALNVPTWLPAFKADLQQLITRDWEGVWRDGVAKLQHHHFTVVHDCFQRLASGPIRAFLAATTPHTHTSPVPSIVSPPQSSSRTRQPSTRGAGSTAEHTLSSISATTAGFAVVQAPTIDALTLFDACLRRLFTAIGGRQPQQHMHGHAGDDIHVPMDAKLLVFPEFALPTPFRVFDMVQVMGHMVAGDVHPWNGDGVRVPDGTGHNLSAPKTAHQHHHQQQQQKRPQEHQQQWQQHHHQEQQREQDSVLPVAMRVRSASVLSSVHVDVDTETGLPLTRMDDRHNLSHFQRISALFDITLVAGSGTEVAGSGSNTQRFNTALVFDGGAVVGAYRKRNINDKASGFTAGTTPGVVDTCCGRVGLLICKDAEVHDFVQETLRFCPSVIANPVFIPAPRAKHAFPRAKHLAWANAQAAVARQWEVVAAEHNLLYMRADNPDAGTALESIGAYGTSLLVGPLLTRASRTWQPHTLTCTWPCPPQTTDETASTLAPATTTSTSTATTTAQPAQVTTPRTRAVTAAVQPAATLAPLLTSCQLRAADHRPLRTDMRDNTGIRLVDEPVLLFGQAVTTAPELARATIAAIATTELFCLCRDSSGLYWLARMLEPRLNFIRVDTDGKDIQALVDVDGASGCAGVGGAHVTEPSVGGHASHAQEQQQQQQQQQQQPRRRPQARPPPCPHVLLSTGEIAQLVMGTAITTQTMTMTDGCAHQQPCAVWQLRDGDGGTHGGVGGVLRPLRATALSPDDATCIRGDGAKKTTANGHDDDGDYDAYDKGDDEVRVVRVGPVLALQLGRGRGDGLVPLFSSEKHAHCTCLVDRRVVVLTWADDGSTVLRLMHNRRSLAFNDVVITVK</sequence>
<dbReference type="KEGG" id="sre:PTSG_09534"/>
<dbReference type="PANTHER" id="PTHR24330:SF19">
    <property type="entry name" value="MEDIATOR OF RNA POLYMERASE II TRANSCRIPTION SUBUNIT 29"/>
    <property type="match status" value="1"/>
</dbReference>
<dbReference type="EMBL" id="GL832980">
    <property type="protein sequence ID" value="EGD77899.1"/>
    <property type="molecule type" value="Genomic_DNA"/>
</dbReference>
<feature type="region of interest" description="Disordered" evidence="1">
    <location>
        <begin position="309"/>
        <end position="343"/>
    </location>
</feature>
<feature type="region of interest" description="Disordered" evidence="1">
    <location>
        <begin position="440"/>
        <end position="492"/>
    </location>
</feature>
<dbReference type="eggNOG" id="ENOG502SE4D">
    <property type="taxonomic scope" value="Eukaryota"/>
</dbReference>
<evidence type="ECO:0000313" key="4">
    <source>
        <dbReference type="Proteomes" id="UP000007799"/>
    </source>
</evidence>